<dbReference type="Proteomes" id="UP001157133">
    <property type="component" value="Unassembled WGS sequence"/>
</dbReference>
<evidence type="ECO:0000259" key="18">
    <source>
        <dbReference type="Pfam" id="PF22456"/>
    </source>
</evidence>
<evidence type="ECO:0000256" key="8">
    <source>
        <dbReference type="ARBA" id="ARBA00022801"/>
    </source>
</evidence>
<organism evidence="19 20">
    <name type="scientific">Thalassotalea eurytherma</name>
    <dbReference type="NCBI Taxonomy" id="1144278"/>
    <lineage>
        <taxon>Bacteria</taxon>
        <taxon>Pseudomonadati</taxon>
        <taxon>Pseudomonadota</taxon>
        <taxon>Gammaproteobacteria</taxon>
        <taxon>Alteromonadales</taxon>
        <taxon>Colwelliaceae</taxon>
        <taxon>Thalassotalea</taxon>
    </lineage>
</organism>
<keyword evidence="7" id="KW-0479">Metal-binding</keyword>
<evidence type="ECO:0000256" key="3">
    <source>
        <dbReference type="ARBA" id="ARBA00007261"/>
    </source>
</evidence>
<evidence type="ECO:0000256" key="9">
    <source>
        <dbReference type="ARBA" id="ARBA00022833"/>
    </source>
</evidence>
<keyword evidence="9" id="KW-0862">Zinc</keyword>
<reference evidence="19 20" key="1">
    <citation type="submission" date="2023-03" db="EMBL/GenBank/DDBJ databases">
        <title>Draft genome sequence of Thalassotalea eurytherma JCM 18482T.</title>
        <authorList>
            <person name="Sawabe T."/>
        </authorList>
    </citation>
    <scope>NUCLEOTIDE SEQUENCE [LARGE SCALE GENOMIC DNA]</scope>
    <source>
        <strain evidence="19 20">JCM 18482</strain>
    </source>
</reference>
<dbReference type="InterPro" id="IPR011765">
    <property type="entry name" value="Pept_M16_N"/>
</dbReference>
<evidence type="ECO:0000256" key="13">
    <source>
        <dbReference type="ARBA" id="ARBA00033450"/>
    </source>
</evidence>
<name>A0ABQ6GZ67_9GAMM</name>
<dbReference type="EC" id="3.4.24.55" evidence="4"/>
<dbReference type="Pfam" id="PF05193">
    <property type="entry name" value="Peptidase_M16_C"/>
    <property type="match status" value="1"/>
</dbReference>
<dbReference type="PANTHER" id="PTHR43690:SF18">
    <property type="entry name" value="INSULIN-DEGRADING ENZYME-RELATED"/>
    <property type="match status" value="1"/>
</dbReference>
<feature type="domain" description="Peptidase M16 N-terminal" evidence="15">
    <location>
        <begin position="21"/>
        <end position="138"/>
    </location>
</feature>
<dbReference type="InterPro" id="IPR050626">
    <property type="entry name" value="Peptidase_M16"/>
</dbReference>
<dbReference type="RefSeq" id="WP_284206573.1">
    <property type="nucleotide sequence ID" value="NZ_BSSU01000003.1"/>
</dbReference>
<feature type="domain" description="Peptidase M16 C-terminal" evidence="16">
    <location>
        <begin position="182"/>
        <end position="360"/>
    </location>
</feature>
<dbReference type="InterPro" id="IPR032632">
    <property type="entry name" value="Peptidase_M16_M"/>
</dbReference>
<feature type="domain" description="Coenzyme PQQ synthesis protein F-like C-terminal lobe" evidence="18">
    <location>
        <begin position="746"/>
        <end position="844"/>
    </location>
</feature>
<dbReference type="InterPro" id="IPR007863">
    <property type="entry name" value="Peptidase_M16_C"/>
</dbReference>
<evidence type="ECO:0000256" key="4">
    <source>
        <dbReference type="ARBA" id="ARBA00012449"/>
    </source>
</evidence>
<evidence type="ECO:0000256" key="1">
    <source>
        <dbReference type="ARBA" id="ARBA00001947"/>
    </source>
</evidence>
<dbReference type="PANTHER" id="PTHR43690">
    <property type="entry name" value="NARDILYSIN"/>
    <property type="match status" value="1"/>
</dbReference>
<evidence type="ECO:0000256" key="7">
    <source>
        <dbReference type="ARBA" id="ARBA00022723"/>
    </source>
</evidence>
<keyword evidence="8" id="KW-0378">Hydrolase</keyword>
<dbReference type="Pfam" id="PF00675">
    <property type="entry name" value="Peptidase_M16"/>
    <property type="match status" value="1"/>
</dbReference>
<evidence type="ECO:0000313" key="20">
    <source>
        <dbReference type="Proteomes" id="UP001157133"/>
    </source>
</evidence>
<dbReference type="SUPFAM" id="SSF63411">
    <property type="entry name" value="LuxS/MPP-like metallohydrolase"/>
    <property type="match status" value="4"/>
</dbReference>
<keyword evidence="6" id="KW-0645">Protease</keyword>
<dbReference type="Pfam" id="PF16187">
    <property type="entry name" value="Peptidase_M16_M"/>
    <property type="match status" value="1"/>
</dbReference>
<dbReference type="InterPro" id="IPR011249">
    <property type="entry name" value="Metalloenz_LuxS/M16"/>
</dbReference>
<dbReference type="Gene3D" id="3.30.830.10">
    <property type="entry name" value="Metalloenzyme, LuxS/M16 peptidase-like"/>
    <property type="match status" value="4"/>
</dbReference>
<evidence type="ECO:0000256" key="11">
    <source>
        <dbReference type="ARBA" id="ARBA00029597"/>
    </source>
</evidence>
<feature type="domain" description="Peptidase M16 middle/third" evidence="17">
    <location>
        <begin position="366"/>
        <end position="642"/>
    </location>
</feature>
<comment type="cofactor">
    <cofactor evidence="1">
        <name>Zn(2+)</name>
        <dbReference type="ChEBI" id="CHEBI:29105"/>
    </cofactor>
</comment>
<gene>
    <name evidence="19" type="ORF">theurythT_07030</name>
</gene>
<comment type="function">
    <text evidence="2">Endopeptidase that degrades small peptides of less than 7 kDa, such as glucagon and insulin.</text>
</comment>
<keyword evidence="10" id="KW-0482">Metalloprotease</keyword>
<dbReference type="Pfam" id="PF22456">
    <property type="entry name" value="PqqF-like_C_4"/>
    <property type="match status" value="1"/>
</dbReference>
<protein>
    <recommendedName>
        <fullName evidence="5">Protease 3</fullName>
        <ecNumber evidence="4">3.4.24.55</ecNumber>
    </recommendedName>
    <alternativeName>
        <fullName evidence="13">Pitrilysin</fullName>
    </alternativeName>
    <alternativeName>
        <fullName evidence="12">Protease III</fullName>
    </alternativeName>
    <alternativeName>
        <fullName evidence="11">Protease pi</fullName>
    </alternativeName>
</protein>
<evidence type="ECO:0000313" key="19">
    <source>
        <dbReference type="EMBL" id="GLX81251.1"/>
    </source>
</evidence>
<dbReference type="InterPro" id="IPR054734">
    <property type="entry name" value="PqqF-like_C_4"/>
</dbReference>
<comment type="similarity">
    <text evidence="3 14">Belongs to the peptidase M16 family.</text>
</comment>
<proteinExistence type="inferred from homology"/>
<dbReference type="EMBL" id="BSSU01000003">
    <property type="protein sequence ID" value="GLX81251.1"/>
    <property type="molecule type" value="Genomic_DNA"/>
</dbReference>
<dbReference type="InterPro" id="IPR001431">
    <property type="entry name" value="Pept_M16_Zn_BS"/>
</dbReference>
<keyword evidence="20" id="KW-1185">Reference proteome</keyword>
<dbReference type="PROSITE" id="PS00143">
    <property type="entry name" value="INSULINASE"/>
    <property type="match status" value="1"/>
</dbReference>
<evidence type="ECO:0000256" key="5">
    <source>
        <dbReference type="ARBA" id="ARBA00017565"/>
    </source>
</evidence>
<evidence type="ECO:0000256" key="14">
    <source>
        <dbReference type="RuleBase" id="RU004447"/>
    </source>
</evidence>
<evidence type="ECO:0000256" key="2">
    <source>
        <dbReference type="ARBA" id="ARBA00002184"/>
    </source>
</evidence>
<comment type="caution">
    <text evidence="19">The sequence shown here is derived from an EMBL/GenBank/DDBJ whole genome shotgun (WGS) entry which is preliminary data.</text>
</comment>
<evidence type="ECO:0000259" key="17">
    <source>
        <dbReference type="Pfam" id="PF16187"/>
    </source>
</evidence>
<accession>A0ABQ6GZ67</accession>
<evidence type="ECO:0000256" key="6">
    <source>
        <dbReference type="ARBA" id="ARBA00022670"/>
    </source>
</evidence>
<evidence type="ECO:0000259" key="16">
    <source>
        <dbReference type="Pfam" id="PF05193"/>
    </source>
</evidence>
<evidence type="ECO:0000259" key="15">
    <source>
        <dbReference type="Pfam" id="PF00675"/>
    </source>
</evidence>
<evidence type="ECO:0000256" key="10">
    <source>
        <dbReference type="ARBA" id="ARBA00023049"/>
    </source>
</evidence>
<evidence type="ECO:0000256" key="12">
    <source>
        <dbReference type="ARBA" id="ARBA00031184"/>
    </source>
</evidence>
<sequence>MIKSPNDNKNYHSLTLANGLRVLLIENTESQKAAAALAVNVGHFSDPKSRQGMAHFLEHMLFLGTKHFPDGSEYQQFISKNGGHHNAWTATEHTCYFLDIFHQGFEHALERFSDFFINPLLSQEFIEKERQNIDAEFKLKLKDDIRRLYDVHKETINQAHPFSQFSVGNIDTLADRDDSNVRDELVAFYQQHYFAQNMTLALEGPFSIDTLKEMATKYFSAIVSNETPRPAIGEPIYKLAHQQIKIDVCPVKDDRQLIISFSLPCLDSYYKHKPESLIAYLIGHEGPGSLLSYLKKKHWALRLSAGSGIHGSNFKDFNISIALTERGESHIDDIIGAFFSYMELLKSAPIDETYFEEKKAISALSFNFQERVKPIESVSHLVMNMHYYPSEHYIYGDYIMEDINQPYLEMIMSYLTPTNLRIMHVSKQLSYDTTSHWYQVPYSVTPITNEQITRWQSPEPHDDIHLPEKNPYIVKAPKIVEKEKIQSQPEIIDKSNGITAWFKQDQSFEIPKGYIYLNIDIPVCVSSDINIAMTRLFINLFSDNVTEEHYNAELAGMHYHLYPHQSGMTLQISGVSEKQPLLLEKLLNSLRNQSFCEEKFNLFKFQLIKYIKNTQDSKSISQLFSALSSTLQPQKLGAKDYIEVLNSVTYESFISFYQTLFTHIYLEFFIHGNWQQHHAQTMTNIIKTGFANCIDDNAQLEVPVIDTRGEGTLNHFITLKDHDQASIIYFAFADKSIQTMAYAMVVSQLLSPHFFEQMRTEKQFGYLVGVGYVPTGYFPGIALYIQSPHTDAKTLSNEISLFVASSIALVDQLTEQEWHSLRAGLAGQLLEKDASLRIKSQRFWASITSKDVKFNNKNRLIDVVSKMELDEIKAFISTNLLDDSNLSISPDHIRLLTEGAAENNIKCSVGSDLQEVSNKLLKTGKIKY</sequence>